<dbReference type="STRING" id="260552.Mag101_11155"/>
<comment type="subcellular location">
    <subcellularLocation>
        <location evidence="1 11">Cell outer membrane</location>
        <topology evidence="1 11">Multi-pass membrane protein</topology>
    </subcellularLocation>
</comment>
<dbReference type="AlphaFoldDB" id="A0A1Q2M652"/>
<dbReference type="EMBL" id="CP019650">
    <property type="protein sequence ID" value="AQQ68129.1"/>
    <property type="molecule type" value="Genomic_DNA"/>
</dbReference>
<evidence type="ECO:0000256" key="3">
    <source>
        <dbReference type="ARBA" id="ARBA00022452"/>
    </source>
</evidence>
<evidence type="ECO:0000259" key="15">
    <source>
        <dbReference type="Pfam" id="PF07715"/>
    </source>
</evidence>
<feature type="domain" description="TonB-dependent receptor plug" evidence="15">
    <location>
        <begin position="50"/>
        <end position="157"/>
    </location>
</feature>
<dbReference type="PANTHER" id="PTHR32552:SF81">
    <property type="entry name" value="TONB-DEPENDENT OUTER MEMBRANE RECEPTOR"/>
    <property type="match status" value="1"/>
</dbReference>
<dbReference type="InterPro" id="IPR036942">
    <property type="entry name" value="Beta-barrel_TonB_sf"/>
</dbReference>
<evidence type="ECO:0000256" key="11">
    <source>
        <dbReference type="PROSITE-ProRule" id="PRU01360"/>
    </source>
</evidence>
<keyword evidence="2 11" id="KW-0813">Transport</keyword>
<dbReference type="Proteomes" id="UP000188219">
    <property type="component" value="Chromosome"/>
</dbReference>
<sequence>MIKMNKIAAAVAAVGSISVVSGFSSAAFAQEEKIALEEVTVTARKRAESMQDVPVSVTAISTQLDNPAVQSLQDVQDYVPNVSIDQIPGNNGASISIRGISFQETDKSLDPPAGVILDGVYLGVAAGQLLHNFDIERVEVLRGPQGTLFGKNTIAGAVNVIRTAPTKEWGARVKVGAGDWDKREISAVLNAPVGESGGVKIYSNKTEHDGYVENNIINEDLGDVDYQQLGATFAYDVTEAFDVALTLERLEDYSEVGAWSNFSRTTDSIACWSTLGGAVPGIPVADVPFGSGCMEFDDESGEGKSSVNAPNTSTVTNDYANLTMNWMVSDWQMTAITGHVDREEDFRVEYDANRNPFLHVEAAHRYSQTSQEFRINGDLTDSINLTAGVYYWESDYWQTQESYDMWYFFGVGDNPGDISQDLTGEGDNTAYSLFASVDWQLTDALILNLGGRYTQEEKSFRGSSGELTYVPADMVVVPAGPITAMKDDWNEFSPRIALQYALNPDVMLFGSYAKGFKSGGFFARTQDVYGMQSYDPEYVDTLEAGVKSEWLNNRVRLNATAFVSDYSDKQEDVIVPDSTGSVSTVVRNASDVDIQGLEVELTAVVTANLSLFMNVGLLDTEYNEFFADISGDGIATDNSGLVIRNAPEKTLGIGADYVRDLSFGAFTANYNYRWRDEYQTIFGNDPLGLVDTTAFHNLSLGLNIDEKYEVSLYGRNLTDERYARVILIPPVSNFGQYTPPRHYGVAFAADF</sequence>
<evidence type="ECO:0000259" key="14">
    <source>
        <dbReference type="Pfam" id="PF00593"/>
    </source>
</evidence>
<feature type="domain" description="TonB-dependent receptor-like beta-barrel" evidence="14">
    <location>
        <begin position="310"/>
        <end position="717"/>
    </location>
</feature>
<evidence type="ECO:0000256" key="2">
    <source>
        <dbReference type="ARBA" id="ARBA00022448"/>
    </source>
</evidence>
<evidence type="ECO:0008006" key="18">
    <source>
        <dbReference type="Google" id="ProtNLM"/>
    </source>
</evidence>
<keyword evidence="8 12" id="KW-0798">TonB box</keyword>
<evidence type="ECO:0000256" key="7">
    <source>
        <dbReference type="ARBA" id="ARBA00023065"/>
    </source>
</evidence>
<name>A0A1Q2M652_9GAMM</name>
<evidence type="ECO:0000256" key="1">
    <source>
        <dbReference type="ARBA" id="ARBA00004571"/>
    </source>
</evidence>
<keyword evidence="7" id="KW-0406">Ion transport</keyword>
<feature type="signal peptide" evidence="13">
    <location>
        <begin position="1"/>
        <end position="29"/>
    </location>
</feature>
<keyword evidence="10 11" id="KW-0998">Cell outer membrane</keyword>
<dbReference type="Pfam" id="PF07715">
    <property type="entry name" value="Plug"/>
    <property type="match status" value="1"/>
</dbReference>
<evidence type="ECO:0000256" key="8">
    <source>
        <dbReference type="ARBA" id="ARBA00023077"/>
    </source>
</evidence>
<gene>
    <name evidence="16" type="ORF">Mag101_11155</name>
</gene>
<reference evidence="16" key="1">
    <citation type="submission" date="2017-02" db="EMBL/GenBank/DDBJ databases">
        <title>Genome of Microbulbifer agarilyticus GP101.</title>
        <authorList>
            <person name="Jung J."/>
            <person name="Bae S.S."/>
            <person name="Baek K."/>
        </authorList>
    </citation>
    <scope>NUCLEOTIDE SEQUENCE [LARGE SCALE GENOMIC DNA]</scope>
    <source>
        <strain evidence="16">GP101</strain>
    </source>
</reference>
<protein>
    <recommendedName>
        <fullName evidence="18">TonB-dependent receptor</fullName>
    </recommendedName>
</protein>
<keyword evidence="3 11" id="KW-1134">Transmembrane beta strand</keyword>
<dbReference type="CDD" id="cd01347">
    <property type="entry name" value="ligand_gated_channel"/>
    <property type="match status" value="1"/>
</dbReference>
<comment type="similarity">
    <text evidence="11 12">Belongs to the TonB-dependent receptor family.</text>
</comment>
<dbReference type="PANTHER" id="PTHR32552">
    <property type="entry name" value="FERRICHROME IRON RECEPTOR-RELATED"/>
    <property type="match status" value="1"/>
</dbReference>
<organism evidence="16 17">
    <name type="scientific">Microbulbifer agarilyticus</name>
    <dbReference type="NCBI Taxonomy" id="260552"/>
    <lineage>
        <taxon>Bacteria</taxon>
        <taxon>Pseudomonadati</taxon>
        <taxon>Pseudomonadota</taxon>
        <taxon>Gammaproteobacteria</taxon>
        <taxon>Cellvibrionales</taxon>
        <taxon>Microbulbiferaceae</taxon>
        <taxon>Microbulbifer</taxon>
    </lineage>
</organism>
<evidence type="ECO:0000256" key="10">
    <source>
        <dbReference type="ARBA" id="ARBA00023237"/>
    </source>
</evidence>
<evidence type="ECO:0000313" key="17">
    <source>
        <dbReference type="Proteomes" id="UP000188219"/>
    </source>
</evidence>
<dbReference type="Pfam" id="PF00593">
    <property type="entry name" value="TonB_dep_Rec_b-barrel"/>
    <property type="match status" value="1"/>
</dbReference>
<dbReference type="PROSITE" id="PS52016">
    <property type="entry name" value="TONB_DEPENDENT_REC_3"/>
    <property type="match status" value="1"/>
</dbReference>
<evidence type="ECO:0000256" key="6">
    <source>
        <dbReference type="ARBA" id="ARBA00023004"/>
    </source>
</evidence>
<dbReference type="SUPFAM" id="SSF56935">
    <property type="entry name" value="Porins"/>
    <property type="match status" value="1"/>
</dbReference>
<keyword evidence="5 11" id="KW-0812">Transmembrane</keyword>
<dbReference type="Gene3D" id="2.40.170.20">
    <property type="entry name" value="TonB-dependent receptor, beta-barrel domain"/>
    <property type="match status" value="1"/>
</dbReference>
<evidence type="ECO:0000313" key="16">
    <source>
        <dbReference type="EMBL" id="AQQ68129.1"/>
    </source>
</evidence>
<keyword evidence="17" id="KW-1185">Reference proteome</keyword>
<dbReference type="InterPro" id="IPR039426">
    <property type="entry name" value="TonB-dep_rcpt-like"/>
</dbReference>
<dbReference type="InterPro" id="IPR012910">
    <property type="entry name" value="Plug_dom"/>
</dbReference>
<evidence type="ECO:0000256" key="13">
    <source>
        <dbReference type="SAM" id="SignalP"/>
    </source>
</evidence>
<dbReference type="KEGG" id="maga:Mag101_11155"/>
<keyword evidence="6" id="KW-0408">Iron</keyword>
<dbReference type="InterPro" id="IPR000531">
    <property type="entry name" value="Beta-barrel_TonB"/>
</dbReference>
<keyword evidence="13" id="KW-0732">Signal</keyword>
<keyword evidence="9 11" id="KW-0472">Membrane</keyword>
<dbReference type="GO" id="GO:0006826">
    <property type="term" value="P:iron ion transport"/>
    <property type="evidence" value="ECO:0007669"/>
    <property type="project" value="UniProtKB-KW"/>
</dbReference>
<feature type="chain" id="PRO_5010279200" description="TonB-dependent receptor" evidence="13">
    <location>
        <begin position="30"/>
        <end position="751"/>
    </location>
</feature>
<proteinExistence type="inferred from homology"/>
<keyword evidence="4" id="KW-0410">Iron transport</keyword>
<evidence type="ECO:0000256" key="12">
    <source>
        <dbReference type="RuleBase" id="RU003357"/>
    </source>
</evidence>
<evidence type="ECO:0000256" key="5">
    <source>
        <dbReference type="ARBA" id="ARBA00022692"/>
    </source>
</evidence>
<evidence type="ECO:0000256" key="9">
    <source>
        <dbReference type="ARBA" id="ARBA00023136"/>
    </source>
</evidence>
<dbReference type="GO" id="GO:0009279">
    <property type="term" value="C:cell outer membrane"/>
    <property type="evidence" value="ECO:0007669"/>
    <property type="project" value="UniProtKB-SubCell"/>
</dbReference>
<evidence type="ECO:0000256" key="4">
    <source>
        <dbReference type="ARBA" id="ARBA00022496"/>
    </source>
</evidence>
<dbReference type="RefSeq" id="WP_198039975.1">
    <property type="nucleotide sequence ID" value="NZ_CP019650.1"/>
</dbReference>
<accession>A0A1Q2M652</accession>